<organism evidence="20">
    <name type="scientific">Tioman virus</name>
    <dbReference type="NCBI Taxonomy" id="162013"/>
    <lineage>
        <taxon>Viruses</taxon>
        <taxon>Riboviria</taxon>
        <taxon>Orthornavirae</taxon>
        <taxon>Negarnaviricota</taxon>
        <taxon>Haploviricotina</taxon>
        <taxon>Monjiviricetes</taxon>
        <taxon>Mononegavirales</taxon>
        <taxon>Paramyxoviridae</taxon>
        <taxon>Rubulavirinae</taxon>
        <taxon>Pararubulavirus</taxon>
        <taxon>Pararubulavirus tiomanense</taxon>
    </lineage>
</organism>
<dbReference type="SUPFAM" id="SSF50939">
    <property type="entry name" value="Sialidases"/>
    <property type="match status" value="1"/>
</dbReference>
<keyword evidence="13 19" id="KW-1133">Transmembrane helix</keyword>
<protein>
    <submittedName>
        <fullName evidence="20">Hemagglutinin</fullName>
    </submittedName>
</protein>
<evidence type="ECO:0000256" key="4">
    <source>
        <dbReference type="ARBA" id="ARBA00022511"/>
    </source>
</evidence>
<name>A0A2L2PAJ7_9MONO</name>
<feature type="disulfide bond" evidence="17">
    <location>
        <begin position="476"/>
        <end position="486"/>
    </location>
</feature>
<feature type="disulfide bond" evidence="17">
    <location>
        <begin position="393"/>
        <end position="403"/>
    </location>
</feature>
<comment type="subcellular location">
    <subcellularLocation>
        <location evidence="2">Host cell membrane</location>
        <topology evidence="2">Single-pass type II membrane protein</topology>
    </subcellularLocation>
    <subcellularLocation>
        <location evidence="1">Virion membrane</location>
        <topology evidence="1">Single-pass type II membrane protein</topology>
    </subcellularLocation>
</comment>
<feature type="disulfide bond" evidence="17">
    <location>
        <begin position="255"/>
        <end position="268"/>
    </location>
</feature>
<gene>
    <name evidence="20" type="primary">HN</name>
</gene>
<dbReference type="InterPro" id="IPR036278">
    <property type="entry name" value="Sialidase_sf"/>
</dbReference>
<evidence type="ECO:0000256" key="14">
    <source>
        <dbReference type="ARBA" id="ARBA00023136"/>
    </source>
</evidence>
<comment type="similarity">
    <text evidence="3 18">Belongs to the paramyxoviruses hemagglutinin-neuraminidase family.</text>
</comment>
<evidence type="ECO:0000256" key="3">
    <source>
        <dbReference type="ARBA" id="ARBA00007701"/>
    </source>
</evidence>
<dbReference type="GO" id="GO:0004308">
    <property type="term" value="F:exo-alpha-sialidase activity"/>
    <property type="evidence" value="ECO:0007669"/>
    <property type="project" value="InterPro"/>
</dbReference>
<keyword evidence="12" id="KW-0735">Signal-anchor</keyword>
<evidence type="ECO:0000256" key="9">
    <source>
        <dbReference type="ARBA" id="ARBA00022844"/>
    </source>
</evidence>
<evidence type="ECO:0000256" key="6">
    <source>
        <dbReference type="ARBA" id="ARBA00022581"/>
    </source>
</evidence>
<feature type="disulfide bond" evidence="17">
    <location>
        <begin position="556"/>
        <end position="567"/>
    </location>
</feature>
<keyword evidence="6" id="KW-0945">Host-virus interaction</keyword>
<dbReference type="InterPro" id="IPR000665">
    <property type="entry name" value="Hemagglutn/HN"/>
</dbReference>
<evidence type="ECO:0000256" key="19">
    <source>
        <dbReference type="SAM" id="Phobius"/>
    </source>
</evidence>
<evidence type="ECO:0000256" key="11">
    <source>
        <dbReference type="ARBA" id="ARBA00022879"/>
    </source>
</evidence>
<evidence type="ECO:0000256" key="15">
    <source>
        <dbReference type="ARBA" id="ARBA00023180"/>
    </source>
</evidence>
<evidence type="ECO:0000256" key="7">
    <source>
        <dbReference type="ARBA" id="ARBA00022692"/>
    </source>
</evidence>
<keyword evidence="9" id="KW-0946">Virion</keyword>
<dbReference type="GO" id="GO:0020002">
    <property type="term" value="C:host cell plasma membrane"/>
    <property type="evidence" value="ECO:0007669"/>
    <property type="project" value="UniProtKB-SubCell"/>
</dbReference>
<keyword evidence="8" id="KW-1161">Viral attachment to host cell</keyword>
<evidence type="ECO:0000256" key="18">
    <source>
        <dbReference type="RuleBase" id="RU004216"/>
    </source>
</evidence>
<keyword evidence="15" id="KW-0325">Glycoprotein</keyword>
<dbReference type="PIRSF" id="PIRSF001072">
    <property type="entry name" value="Hemagglut-neuramid_paramyxoV"/>
    <property type="match status" value="1"/>
</dbReference>
<feature type="transmembrane region" description="Helical" evidence="19">
    <location>
        <begin position="42"/>
        <end position="66"/>
    </location>
</feature>
<evidence type="ECO:0000256" key="2">
    <source>
        <dbReference type="ARBA" id="ARBA00004336"/>
    </source>
</evidence>
<feature type="disulfide bond" evidence="17">
    <location>
        <begin position="189"/>
        <end position="213"/>
    </location>
</feature>
<keyword evidence="17" id="KW-1015">Disulfide bond</keyword>
<keyword evidence="7 19" id="KW-0812">Transmembrane</keyword>
<evidence type="ECO:0000256" key="16">
    <source>
        <dbReference type="ARBA" id="ARBA00023296"/>
    </source>
</evidence>
<keyword evidence="16" id="KW-1160">Virus entry into host cell</keyword>
<dbReference type="Pfam" id="PF00423">
    <property type="entry name" value="HN"/>
    <property type="match status" value="1"/>
</dbReference>
<evidence type="ECO:0000256" key="5">
    <source>
        <dbReference type="ARBA" id="ARBA00022546"/>
    </source>
</evidence>
<dbReference type="GO" id="GO:0019031">
    <property type="term" value="C:viral envelope"/>
    <property type="evidence" value="ECO:0007669"/>
    <property type="project" value="UniProtKB-KW"/>
</dbReference>
<dbReference type="EMBL" id="MG964002">
    <property type="protein sequence ID" value="AVH78248.1"/>
    <property type="molecule type" value="Viral_cRNA"/>
</dbReference>
<feature type="disulfide bond" evidence="17">
    <location>
        <begin position="203"/>
        <end position="264"/>
    </location>
</feature>
<proteinExistence type="inferred from homology"/>
<evidence type="ECO:0000256" key="1">
    <source>
        <dbReference type="ARBA" id="ARBA00004208"/>
    </source>
</evidence>
<evidence type="ECO:0000313" key="20">
    <source>
        <dbReference type="EMBL" id="AVH78248.1"/>
    </source>
</evidence>
<evidence type="ECO:0000256" key="8">
    <source>
        <dbReference type="ARBA" id="ARBA00022804"/>
    </source>
</evidence>
<evidence type="ECO:0000256" key="12">
    <source>
        <dbReference type="ARBA" id="ARBA00022968"/>
    </source>
</evidence>
<evidence type="ECO:0000256" key="17">
    <source>
        <dbReference type="PIRSR" id="PIRSR001072-2"/>
    </source>
</evidence>
<dbReference type="GO" id="GO:0046789">
    <property type="term" value="F:host cell surface receptor binding"/>
    <property type="evidence" value="ECO:0007669"/>
    <property type="project" value="InterPro"/>
</dbReference>
<dbReference type="Gene3D" id="2.120.10.10">
    <property type="match status" value="1"/>
</dbReference>
<keyword evidence="10" id="KW-1043">Host membrane</keyword>
<keyword evidence="4" id="KW-1032">Host cell membrane</keyword>
<keyword evidence="14 19" id="KW-0472">Membrane</keyword>
<sequence>MWATSGSKTPIPASSTLNLVDVPLEDSRSTAKKTKQKRTGRLVFRVLSLLLSLLTAVFVIVILAGWNQKINACATKDGFSSLELQISGLVKSINSLITEVNQISITTAINLPIKLSDFGKSIVDQVTQMIRQCNAVCKGPGEKPGIQNIRINIPNNFSTYLELNNTAKSIEQQLRPALLARPNPIPKSCSRFPSYSVNFGIHCFAHAITDQSCELNDKTYYRLAMGISDKNLSDPSDVQYIGETFTPVGLQARGCSVISSIYGCYLLCSKSNQDYESDFQTQGFHQMYILFLSRNLKTTLFDNMISSTTMIWNGLYPGEGAGIWHMGYLIFPLWGGIKIGTPASTSILNSTLDLPPVGPGCKATLKDNHLVNKDVLFSPYFGESVMVFGFLSCYMLSNVPTHCQVEVMNSSVLGFGSRSQLMDLKGIVYLYIQSAGWYSYTQLFRLSLQSRGYKLTVKQIRRIHISSTARPGNTPCDVLHNCPYTCATGLFQAPWIINSDSILDRDIRNLVFVQAWSGNFNTFQKGLLSICNQYTCPLNTLLDNEDSIMRSTTTYCYPSISEHVLQCQSFIEWGGPVGNPISILEVHYIITFN</sequence>
<evidence type="ECO:0000256" key="13">
    <source>
        <dbReference type="ARBA" id="ARBA00022989"/>
    </source>
</evidence>
<accession>A0A2L2PAJ7</accession>
<dbReference type="InterPro" id="IPR016285">
    <property type="entry name" value="Hemagglutn-neuramid"/>
</dbReference>
<dbReference type="GO" id="GO:0046718">
    <property type="term" value="P:symbiont entry into host cell"/>
    <property type="evidence" value="ECO:0007669"/>
    <property type="project" value="UniProtKB-KW"/>
</dbReference>
<reference evidence="20" key="1">
    <citation type="submission" date="2018-05" db="EMBL/GenBank/DDBJ databases">
        <title>Genome sequence of Tioman virus isolated from Pteropus giganteus in India.</title>
        <authorList>
            <person name="Nyayanit D.A."/>
            <person name="Shete A."/>
            <person name="Yadav P.D."/>
        </authorList>
    </citation>
    <scope>NUCLEOTIDE SEQUENCE</scope>
    <source>
        <strain evidence="20">NIVAN159672</strain>
    </source>
</reference>
<evidence type="ECO:0000256" key="10">
    <source>
        <dbReference type="ARBA" id="ARBA00022870"/>
    </source>
</evidence>
<dbReference type="GO" id="GO:0055036">
    <property type="term" value="C:virion membrane"/>
    <property type="evidence" value="ECO:0007669"/>
    <property type="project" value="UniProtKB-SubCell"/>
</dbReference>
<keyword evidence="5 18" id="KW-0348">Hemagglutinin</keyword>
<keyword evidence="11 18" id="KW-0261">Viral envelope protein</keyword>
<dbReference type="GO" id="GO:0019062">
    <property type="term" value="P:virion attachment to host cell"/>
    <property type="evidence" value="ECO:0007669"/>
    <property type="project" value="UniProtKB-KW"/>
</dbReference>